<gene>
    <name evidence="1" type="ORF">EVAR_53467_1</name>
</gene>
<accession>A0A4C1XTZ6</accession>
<proteinExistence type="predicted"/>
<evidence type="ECO:0000313" key="2">
    <source>
        <dbReference type="Proteomes" id="UP000299102"/>
    </source>
</evidence>
<organism evidence="1 2">
    <name type="scientific">Eumeta variegata</name>
    <name type="common">Bagworm moth</name>
    <name type="synonym">Eumeta japonica</name>
    <dbReference type="NCBI Taxonomy" id="151549"/>
    <lineage>
        <taxon>Eukaryota</taxon>
        <taxon>Metazoa</taxon>
        <taxon>Ecdysozoa</taxon>
        <taxon>Arthropoda</taxon>
        <taxon>Hexapoda</taxon>
        <taxon>Insecta</taxon>
        <taxon>Pterygota</taxon>
        <taxon>Neoptera</taxon>
        <taxon>Endopterygota</taxon>
        <taxon>Lepidoptera</taxon>
        <taxon>Glossata</taxon>
        <taxon>Ditrysia</taxon>
        <taxon>Tineoidea</taxon>
        <taxon>Psychidae</taxon>
        <taxon>Oiketicinae</taxon>
        <taxon>Eumeta</taxon>
    </lineage>
</organism>
<keyword evidence="2" id="KW-1185">Reference proteome</keyword>
<evidence type="ECO:0000313" key="1">
    <source>
        <dbReference type="EMBL" id="GBP65657.1"/>
    </source>
</evidence>
<comment type="caution">
    <text evidence="1">The sequence shown here is derived from an EMBL/GenBank/DDBJ whole genome shotgun (WGS) entry which is preliminary data.</text>
</comment>
<protein>
    <submittedName>
        <fullName evidence="1">Uncharacterized protein</fullName>
    </submittedName>
</protein>
<dbReference type="AlphaFoldDB" id="A0A4C1XTZ6"/>
<name>A0A4C1XTZ6_EUMVA</name>
<sequence>MIRVEDLYYALLPNGSERLGVSVVKFKTFDFYHVDHIKPSVADVDVASVTLVTHATHCTISWGTKTPHLVVVVLVVGVVRDHNPRLVVTDLTSNQKSNISLCLVIFTMDF</sequence>
<dbReference type="EMBL" id="BGZK01000935">
    <property type="protein sequence ID" value="GBP65657.1"/>
    <property type="molecule type" value="Genomic_DNA"/>
</dbReference>
<reference evidence="1 2" key="1">
    <citation type="journal article" date="2019" name="Commun. Biol.">
        <title>The bagworm genome reveals a unique fibroin gene that provides high tensile strength.</title>
        <authorList>
            <person name="Kono N."/>
            <person name="Nakamura H."/>
            <person name="Ohtoshi R."/>
            <person name="Tomita M."/>
            <person name="Numata K."/>
            <person name="Arakawa K."/>
        </authorList>
    </citation>
    <scope>NUCLEOTIDE SEQUENCE [LARGE SCALE GENOMIC DNA]</scope>
</reference>
<dbReference type="Proteomes" id="UP000299102">
    <property type="component" value="Unassembled WGS sequence"/>
</dbReference>